<dbReference type="AlphaFoldDB" id="A0A6L6LQV9"/>
<dbReference type="PANTHER" id="PTHR46558">
    <property type="entry name" value="TRACRIPTIONAL REGULATORY PROTEIN-RELATED-RELATED"/>
    <property type="match status" value="1"/>
</dbReference>
<gene>
    <name evidence="3" type="ORF">GMD59_07620</name>
</gene>
<name>A0A6L6LQV9_9FIRM</name>
<dbReference type="PROSITE" id="PS50943">
    <property type="entry name" value="HTH_CROC1"/>
    <property type="match status" value="1"/>
</dbReference>
<dbReference type="Pfam" id="PF01381">
    <property type="entry name" value="HTH_3"/>
    <property type="match status" value="1"/>
</dbReference>
<dbReference type="RefSeq" id="WP_155202488.1">
    <property type="nucleotide sequence ID" value="NZ_JAQEHV010000006.1"/>
</dbReference>
<evidence type="ECO:0000256" key="1">
    <source>
        <dbReference type="ARBA" id="ARBA00023125"/>
    </source>
</evidence>
<dbReference type="Proteomes" id="UP000472755">
    <property type="component" value="Unassembled WGS sequence"/>
</dbReference>
<evidence type="ECO:0000313" key="4">
    <source>
        <dbReference type="Proteomes" id="UP000472755"/>
    </source>
</evidence>
<dbReference type="InterPro" id="IPR010982">
    <property type="entry name" value="Lambda_DNA-bd_dom_sf"/>
</dbReference>
<keyword evidence="1" id="KW-0238">DNA-binding</keyword>
<comment type="caution">
    <text evidence="3">The sequence shown here is derived from an EMBL/GenBank/DDBJ whole genome shotgun (WGS) entry which is preliminary data.</text>
</comment>
<reference evidence="3 4" key="1">
    <citation type="journal article" date="2019" name="Nat. Med.">
        <title>A library of human gut bacterial isolates paired with longitudinal multiomics data enables mechanistic microbiome research.</title>
        <authorList>
            <person name="Poyet M."/>
            <person name="Groussin M."/>
            <person name="Gibbons S.M."/>
            <person name="Avila-Pacheco J."/>
            <person name="Jiang X."/>
            <person name="Kearney S.M."/>
            <person name="Perrotta A.R."/>
            <person name="Berdy B."/>
            <person name="Zhao S."/>
            <person name="Lieberman T.D."/>
            <person name="Swanson P.K."/>
            <person name="Smith M."/>
            <person name="Roesemann S."/>
            <person name="Alexander J.E."/>
            <person name="Rich S.A."/>
            <person name="Livny J."/>
            <person name="Vlamakis H."/>
            <person name="Clish C."/>
            <person name="Bullock K."/>
            <person name="Deik A."/>
            <person name="Scott J."/>
            <person name="Pierce K.A."/>
            <person name="Xavier R.J."/>
            <person name="Alm E.J."/>
        </authorList>
    </citation>
    <scope>NUCLEOTIDE SEQUENCE [LARGE SCALE GENOMIC DNA]</scope>
    <source>
        <strain evidence="3 4">BIOML-A4</strain>
    </source>
</reference>
<feature type="domain" description="HTH cro/C1-type" evidence="2">
    <location>
        <begin position="7"/>
        <end position="61"/>
    </location>
</feature>
<dbReference type="SUPFAM" id="SSF47413">
    <property type="entry name" value="lambda repressor-like DNA-binding domains"/>
    <property type="match status" value="1"/>
</dbReference>
<evidence type="ECO:0000259" key="2">
    <source>
        <dbReference type="PROSITE" id="PS50943"/>
    </source>
</evidence>
<protein>
    <submittedName>
        <fullName evidence="3">Helix-turn-helix domain-containing protein</fullName>
    </submittedName>
</protein>
<sequence>MDYIRIIRNLREDADKTQTEIAEILGTSQTMYARYERGASEMPIRHLITLCNYYHVSSDYILGLKEDKK</sequence>
<evidence type="ECO:0000313" key="3">
    <source>
        <dbReference type="EMBL" id="MTS27155.1"/>
    </source>
</evidence>
<accession>A0A6L6LQV9</accession>
<dbReference type="SMART" id="SM00530">
    <property type="entry name" value="HTH_XRE"/>
    <property type="match status" value="1"/>
</dbReference>
<dbReference type="EMBL" id="WMZU01000010">
    <property type="protein sequence ID" value="MTS27155.1"/>
    <property type="molecule type" value="Genomic_DNA"/>
</dbReference>
<organism evidence="3 4">
    <name type="scientific">Ruthenibacterium lactatiformans</name>
    <dbReference type="NCBI Taxonomy" id="1550024"/>
    <lineage>
        <taxon>Bacteria</taxon>
        <taxon>Bacillati</taxon>
        <taxon>Bacillota</taxon>
        <taxon>Clostridia</taxon>
        <taxon>Eubacteriales</taxon>
        <taxon>Oscillospiraceae</taxon>
        <taxon>Ruthenibacterium</taxon>
    </lineage>
</organism>
<dbReference type="GO" id="GO:0003677">
    <property type="term" value="F:DNA binding"/>
    <property type="evidence" value="ECO:0007669"/>
    <property type="project" value="UniProtKB-KW"/>
</dbReference>
<proteinExistence type="predicted"/>
<dbReference type="CDD" id="cd00093">
    <property type="entry name" value="HTH_XRE"/>
    <property type="match status" value="1"/>
</dbReference>
<dbReference type="Gene3D" id="1.10.260.40">
    <property type="entry name" value="lambda repressor-like DNA-binding domains"/>
    <property type="match status" value="1"/>
</dbReference>
<dbReference type="InterPro" id="IPR001387">
    <property type="entry name" value="Cro/C1-type_HTH"/>
</dbReference>
<dbReference type="PANTHER" id="PTHR46558:SF11">
    <property type="entry name" value="HTH-TYPE TRANSCRIPTIONAL REGULATOR XRE"/>
    <property type="match status" value="1"/>
</dbReference>